<accession>A0A371JW12</accession>
<evidence type="ECO:0000256" key="2">
    <source>
        <dbReference type="ARBA" id="ARBA00023125"/>
    </source>
</evidence>
<dbReference type="GO" id="GO:0006355">
    <property type="term" value="P:regulation of DNA-templated transcription"/>
    <property type="evidence" value="ECO:0007669"/>
    <property type="project" value="InterPro"/>
</dbReference>
<dbReference type="InterPro" id="IPR000595">
    <property type="entry name" value="cNMP-bd_dom"/>
</dbReference>
<keyword evidence="1" id="KW-0805">Transcription regulation</keyword>
<keyword evidence="2" id="KW-0238">DNA-binding</keyword>
<dbReference type="SUPFAM" id="SSF46785">
    <property type="entry name" value="Winged helix' DNA-binding domain"/>
    <property type="match status" value="1"/>
</dbReference>
<evidence type="ECO:0000256" key="3">
    <source>
        <dbReference type="ARBA" id="ARBA00023163"/>
    </source>
</evidence>
<gene>
    <name evidence="6" type="ORF">DX873_02370</name>
</gene>
<evidence type="ECO:0000313" key="6">
    <source>
        <dbReference type="EMBL" id="RDY62004.1"/>
    </source>
</evidence>
<dbReference type="Pfam" id="PF13545">
    <property type="entry name" value="HTH_Crp_2"/>
    <property type="match status" value="1"/>
</dbReference>
<reference evidence="6 7" key="1">
    <citation type="submission" date="2018-08" db="EMBL/GenBank/DDBJ databases">
        <title>Muricauda nanhaiensis sp. nov., isolated from seawater of the South China Sea.</title>
        <authorList>
            <person name="Dang Y."/>
        </authorList>
    </citation>
    <scope>NUCLEOTIDE SEQUENCE [LARGE SCALE GENOMIC DNA]</scope>
    <source>
        <strain evidence="6 7">SM1704</strain>
    </source>
</reference>
<evidence type="ECO:0000256" key="1">
    <source>
        <dbReference type="ARBA" id="ARBA00023015"/>
    </source>
</evidence>
<dbReference type="PROSITE" id="PS51063">
    <property type="entry name" value="HTH_CRP_2"/>
    <property type="match status" value="1"/>
</dbReference>
<sequence length="202" mass="23362">MSNILSHLDPNLVSEVKDAALVKQIDENVQILREGQYVKVVPIVLEGLIKVFTRHEEKELLLYYIKPNESCIMSFASSLKNEPSKVFAVTEEATSALLLPVDKVSKWTKQFPGFNTLFFQQYNLRYSELLDTIHHVLFDKMDKRLYNYLQEKVRLTKKNPLKISHRQIANELGTAREVISRVAKKLEHEGKLKQHSDGIEIL</sequence>
<dbReference type="InterPro" id="IPR012318">
    <property type="entry name" value="HTH_CRP"/>
</dbReference>
<dbReference type="PROSITE" id="PS50042">
    <property type="entry name" value="CNMP_BINDING_3"/>
    <property type="match status" value="1"/>
</dbReference>
<dbReference type="Gene3D" id="2.60.120.10">
    <property type="entry name" value="Jelly Rolls"/>
    <property type="match status" value="1"/>
</dbReference>
<dbReference type="InterPro" id="IPR036390">
    <property type="entry name" value="WH_DNA-bd_sf"/>
</dbReference>
<dbReference type="Gene3D" id="1.10.10.10">
    <property type="entry name" value="Winged helix-like DNA-binding domain superfamily/Winged helix DNA-binding domain"/>
    <property type="match status" value="1"/>
</dbReference>
<feature type="domain" description="Cyclic nucleotide-binding" evidence="4">
    <location>
        <begin position="4"/>
        <end position="62"/>
    </location>
</feature>
<dbReference type="AlphaFoldDB" id="A0A371JW12"/>
<dbReference type="InterPro" id="IPR036388">
    <property type="entry name" value="WH-like_DNA-bd_sf"/>
</dbReference>
<dbReference type="OrthoDB" id="9776746at2"/>
<evidence type="ECO:0000259" key="4">
    <source>
        <dbReference type="PROSITE" id="PS50042"/>
    </source>
</evidence>
<feature type="domain" description="HTH crp-type" evidence="5">
    <location>
        <begin position="139"/>
        <end position="202"/>
    </location>
</feature>
<dbReference type="InterPro" id="IPR014710">
    <property type="entry name" value="RmlC-like_jellyroll"/>
</dbReference>
<keyword evidence="3" id="KW-0804">Transcription</keyword>
<keyword evidence="7" id="KW-1185">Reference proteome</keyword>
<dbReference type="GO" id="GO:0003677">
    <property type="term" value="F:DNA binding"/>
    <property type="evidence" value="ECO:0007669"/>
    <property type="project" value="UniProtKB-KW"/>
</dbReference>
<name>A0A371JW12_9FLAO</name>
<evidence type="ECO:0000313" key="7">
    <source>
        <dbReference type="Proteomes" id="UP000261828"/>
    </source>
</evidence>
<dbReference type="EMBL" id="QTJX01000001">
    <property type="protein sequence ID" value="RDY62004.1"/>
    <property type="molecule type" value="Genomic_DNA"/>
</dbReference>
<dbReference type="Proteomes" id="UP000261828">
    <property type="component" value="Unassembled WGS sequence"/>
</dbReference>
<proteinExistence type="predicted"/>
<evidence type="ECO:0000259" key="5">
    <source>
        <dbReference type="PROSITE" id="PS51063"/>
    </source>
</evidence>
<dbReference type="PRINTS" id="PR00034">
    <property type="entry name" value="HTHCRP"/>
</dbReference>
<protein>
    <submittedName>
        <fullName evidence="6">Crp/Fnr family transcriptional regulator</fullName>
    </submittedName>
</protein>
<dbReference type="SUPFAM" id="SSF51206">
    <property type="entry name" value="cAMP-binding domain-like"/>
    <property type="match status" value="1"/>
</dbReference>
<dbReference type="CDD" id="cd00038">
    <property type="entry name" value="CAP_ED"/>
    <property type="match status" value="1"/>
</dbReference>
<comment type="caution">
    <text evidence="6">The sequence shown here is derived from an EMBL/GenBank/DDBJ whole genome shotgun (WGS) entry which is preliminary data.</text>
</comment>
<dbReference type="InterPro" id="IPR018490">
    <property type="entry name" value="cNMP-bd_dom_sf"/>
</dbReference>
<organism evidence="6 7">
    <name type="scientific">Flagellimonas nanhaiensis</name>
    <dbReference type="NCBI Taxonomy" id="2292706"/>
    <lineage>
        <taxon>Bacteria</taxon>
        <taxon>Pseudomonadati</taxon>
        <taxon>Bacteroidota</taxon>
        <taxon>Flavobacteriia</taxon>
        <taxon>Flavobacteriales</taxon>
        <taxon>Flavobacteriaceae</taxon>
        <taxon>Flagellimonas</taxon>
    </lineage>
</organism>